<organism evidence="2 3">
    <name type="scientific">Symbiodinium necroappetens</name>
    <dbReference type="NCBI Taxonomy" id="1628268"/>
    <lineage>
        <taxon>Eukaryota</taxon>
        <taxon>Sar</taxon>
        <taxon>Alveolata</taxon>
        <taxon>Dinophyceae</taxon>
        <taxon>Suessiales</taxon>
        <taxon>Symbiodiniaceae</taxon>
        <taxon>Symbiodinium</taxon>
    </lineage>
</organism>
<feature type="non-terminal residue" evidence="2">
    <location>
        <position position="1"/>
    </location>
</feature>
<gene>
    <name evidence="2" type="ORF">SNEC2469_LOCUS859</name>
</gene>
<evidence type="ECO:0000313" key="3">
    <source>
        <dbReference type="Proteomes" id="UP000601435"/>
    </source>
</evidence>
<dbReference type="OrthoDB" id="415190at2759"/>
<dbReference type="EMBL" id="CAJNJA010005181">
    <property type="protein sequence ID" value="CAE7184954.1"/>
    <property type="molecule type" value="Genomic_DNA"/>
</dbReference>
<sequence>MAPYLESAVKPGFRLPWQLAELPCPHKPHPLASEVDDLPPPPPSMDSSFDQGVPDVRVRAILSDWEKNEAKSETASFFSWRLPDDLPDGASLAPNRVLHSRHRVQLESFMKAVARNPRGLERLVDSRRHRAGFDKTASDEELESESKPRWTEQ</sequence>
<comment type="caution">
    <text evidence="2">The sequence shown here is derived from an EMBL/GenBank/DDBJ whole genome shotgun (WGS) entry which is preliminary data.</text>
</comment>
<evidence type="ECO:0000313" key="2">
    <source>
        <dbReference type="EMBL" id="CAE7184954.1"/>
    </source>
</evidence>
<dbReference type="Proteomes" id="UP000601435">
    <property type="component" value="Unassembled WGS sequence"/>
</dbReference>
<accession>A0A812IUL9</accession>
<reference evidence="2" key="1">
    <citation type="submission" date="2021-02" db="EMBL/GenBank/DDBJ databases">
        <authorList>
            <person name="Dougan E. K."/>
            <person name="Rhodes N."/>
            <person name="Thang M."/>
            <person name="Chan C."/>
        </authorList>
    </citation>
    <scope>NUCLEOTIDE SEQUENCE</scope>
</reference>
<feature type="region of interest" description="Disordered" evidence="1">
    <location>
        <begin position="125"/>
        <end position="153"/>
    </location>
</feature>
<keyword evidence="3" id="KW-1185">Reference proteome</keyword>
<protein>
    <submittedName>
        <fullName evidence="2">Uncharacterized protein</fullName>
    </submittedName>
</protein>
<proteinExistence type="predicted"/>
<dbReference type="AlphaFoldDB" id="A0A812IUL9"/>
<name>A0A812IUL9_9DINO</name>
<feature type="region of interest" description="Disordered" evidence="1">
    <location>
        <begin position="26"/>
        <end position="52"/>
    </location>
</feature>
<evidence type="ECO:0000256" key="1">
    <source>
        <dbReference type="SAM" id="MobiDB-lite"/>
    </source>
</evidence>